<gene>
    <name evidence="1" type="ORF">Q3O60_13460</name>
</gene>
<comment type="caution">
    <text evidence="1">The sequence shown here is derived from an EMBL/GenBank/DDBJ whole genome shotgun (WGS) entry which is preliminary data.</text>
</comment>
<proteinExistence type="predicted"/>
<dbReference type="Pfam" id="PF04077">
    <property type="entry name" value="DsrH"/>
    <property type="match status" value="1"/>
</dbReference>
<sequence length="93" mass="10673">MKLLQWISAQRPSDEWFNTWLATLTADDVLLLRQDGVYAMLLPWPELPCRCYALQLDVEARAINTGAPWQTISDQQWVGLTAQAKQVWLCPTL</sequence>
<accession>A0ABT9H1K5</accession>
<dbReference type="EMBL" id="JAUZVZ010000021">
    <property type="protein sequence ID" value="MDP4537194.1"/>
    <property type="molecule type" value="Genomic_DNA"/>
</dbReference>
<protein>
    <submittedName>
        <fullName evidence="1">DsrH/TusB family sulfur metabolism protein</fullName>
    </submittedName>
</protein>
<name>A0ABT9H1K5_9GAMM</name>
<dbReference type="RefSeq" id="WP_305894459.1">
    <property type="nucleotide sequence ID" value="NZ_JAUZVZ010000021.1"/>
</dbReference>
<dbReference type="InterPro" id="IPR007215">
    <property type="entry name" value="Sulphur_relay_TusB/DsrH"/>
</dbReference>
<evidence type="ECO:0000313" key="1">
    <source>
        <dbReference type="EMBL" id="MDP4537194.1"/>
    </source>
</evidence>
<organism evidence="1 2">
    <name type="scientific">Alkalimonas collagenimarina</name>
    <dbReference type="NCBI Taxonomy" id="400390"/>
    <lineage>
        <taxon>Bacteria</taxon>
        <taxon>Pseudomonadati</taxon>
        <taxon>Pseudomonadota</taxon>
        <taxon>Gammaproteobacteria</taxon>
        <taxon>Alkalimonas</taxon>
    </lineage>
</organism>
<dbReference type="InterPro" id="IPR027396">
    <property type="entry name" value="DsrEFH-like"/>
</dbReference>
<evidence type="ECO:0000313" key="2">
    <source>
        <dbReference type="Proteomes" id="UP001231616"/>
    </source>
</evidence>
<reference evidence="1 2" key="1">
    <citation type="submission" date="2023-08" db="EMBL/GenBank/DDBJ databases">
        <authorList>
            <person name="Joshi A."/>
            <person name="Thite S."/>
        </authorList>
    </citation>
    <scope>NUCLEOTIDE SEQUENCE [LARGE SCALE GENOMIC DNA]</scope>
    <source>
        <strain evidence="1 2">AC40</strain>
    </source>
</reference>
<keyword evidence="2" id="KW-1185">Reference proteome</keyword>
<dbReference type="SUPFAM" id="SSF75169">
    <property type="entry name" value="DsrEFH-like"/>
    <property type="match status" value="1"/>
</dbReference>
<dbReference type="Gene3D" id="3.40.1260.10">
    <property type="entry name" value="DsrEFH-like"/>
    <property type="match status" value="1"/>
</dbReference>
<dbReference type="Proteomes" id="UP001231616">
    <property type="component" value="Unassembled WGS sequence"/>
</dbReference>